<proteinExistence type="predicted"/>
<organism evidence="1 2">
    <name type="scientific">Streptomyces coeruleoprunus</name>
    <dbReference type="NCBI Taxonomy" id="285563"/>
    <lineage>
        <taxon>Bacteria</taxon>
        <taxon>Bacillati</taxon>
        <taxon>Actinomycetota</taxon>
        <taxon>Actinomycetes</taxon>
        <taxon>Kitasatosporales</taxon>
        <taxon>Streptomycetaceae</taxon>
        <taxon>Streptomyces</taxon>
    </lineage>
</organism>
<accession>A0ABV9XJ18</accession>
<comment type="caution">
    <text evidence="1">The sequence shown here is derived from an EMBL/GenBank/DDBJ whole genome shotgun (WGS) entry which is preliminary data.</text>
</comment>
<sequence length="181" mass="20187">MEIKILIDEITLDTVVGDVIRYDEDGDAYCDGKATVADKVAELIKDAVAKTPEYTSLRERVTSIRTEEIRAAVKPVIQEALKRPIQRTNYYGEATGKETTLSEIIMDEAKKTFTEVRDSYRNKRPFINEVVQAEVQKAFGTYIQDEVKKAREAVAAELGSKVSATVAQSVLDALTKGEKHD</sequence>
<gene>
    <name evidence="1" type="ORF">ACFPM3_20375</name>
</gene>
<evidence type="ECO:0000313" key="1">
    <source>
        <dbReference type="EMBL" id="MFC5024488.1"/>
    </source>
</evidence>
<reference evidence="2" key="1">
    <citation type="journal article" date="2019" name="Int. J. Syst. Evol. Microbiol.">
        <title>The Global Catalogue of Microorganisms (GCM) 10K type strain sequencing project: providing services to taxonomists for standard genome sequencing and annotation.</title>
        <authorList>
            <consortium name="The Broad Institute Genomics Platform"/>
            <consortium name="The Broad Institute Genome Sequencing Center for Infectious Disease"/>
            <person name="Wu L."/>
            <person name="Ma J."/>
        </authorList>
    </citation>
    <scope>NUCLEOTIDE SEQUENCE [LARGE SCALE GENOMIC DNA]</scope>
    <source>
        <strain evidence="2">CGMCC 4.1648</strain>
    </source>
</reference>
<name>A0ABV9XJ18_9ACTN</name>
<protein>
    <submittedName>
        <fullName evidence="1">Uncharacterized protein</fullName>
    </submittedName>
</protein>
<dbReference type="Proteomes" id="UP001595829">
    <property type="component" value="Unassembled WGS sequence"/>
</dbReference>
<keyword evidence="2" id="KW-1185">Reference proteome</keyword>
<dbReference type="RefSeq" id="WP_345686775.1">
    <property type="nucleotide sequence ID" value="NZ_BAABIT010000001.1"/>
</dbReference>
<evidence type="ECO:0000313" key="2">
    <source>
        <dbReference type="Proteomes" id="UP001595829"/>
    </source>
</evidence>
<dbReference type="EMBL" id="JBHSJD010000014">
    <property type="protein sequence ID" value="MFC5024488.1"/>
    <property type="molecule type" value="Genomic_DNA"/>
</dbReference>